<dbReference type="InterPro" id="IPR036390">
    <property type="entry name" value="WH_DNA-bd_sf"/>
</dbReference>
<dbReference type="OrthoDB" id="189973at2157"/>
<reference evidence="2 3" key="1">
    <citation type="journal article" date="2011" name="J. Bacteriol.">
        <title>Genome sequence of Halorhabdus tiamatea, the first archaeon isolated from a deep-sea anoxic brine lake.</title>
        <authorList>
            <person name="Antunes A."/>
            <person name="Alam I."/>
            <person name="Bajic V.B."/>
            <person name="Stingl U."/>
        </authorList>
    </citation>
    <scope>NUCLEOTIDE SEQUENCE [LARGE SCALE GENOMIC DNA]</scope>
    <source>
        <strain evidence="2 3">SARL4B</strain>
    </source>
</reference>
<dbReference type="EMBL" id="HF571520">
    <property type="protein sequence ID" value="CCQ33962.1"/>
    <property type="molecule type" value="Genomic_DNA"/>
</dbReference>
<protein>
    <submittedName>
        <fullName evidence="2">Uncharacterized protein</fullName>
    </submittedName>
</protein>
<gene>
    <name evidence="2" type="ORF">HLRTI_002227</name>
    <name evidence="1" type="ORF">HTIA_1841</name>
</gene>
<dbReference type="Gene3D" id="1.10.10.10">
    <property type="entry name" value="Winged helix-like DNA-binding domain superfamily/Winged helix DNA-binding domain"/>
    <property type="match status" value="1"/>
</dbReference>
<dbReference type="AlphaFoldDB" id="F7PF85"/>
<evidence type="ECO:0000313" key="1">
    <source>
        <dbReference type="EMBL" id="CCQ33962.1"/>
    </source>
</evidence>
<keyword evidence="4" id="KW-1185">Reference proteome</keyword>
<proteinExistence type="predicted"/>
<sequence length="51" mass="5695">MTTTDVGDVLGITTEAARGKLNELVGNGILRRRKTGRTVVYWETKERDSDD</sequence>
<dbReference type="SUPFAM" id="SSF46785">
    <property type="entry name" value="Winged helix' DNA-binding domain"/>
    <property type="match status" value="1"/>
</dbReference>
<dbReference type="HOGENOM" id="CLU_3094026_0_0_2"/>
<evidence type="ECO:0000313" key="3">
    <source>
        <dbReference type="Proteomes" id="UP000003861"/>
    </source>
</evidence>
<dbReference type="InterPro" id="IPR036388">
    <property type="entry name" value="WH-like_DNA-bd_sf"/>
</dbReference>
<organism evidence="2 3">
    <name type="scientific">Halorhabdus tiamatea SARL4B</name>
    <dbReference type="NCBI Taxonomy" id="1033806"/>
    <lineage>
        <taxon>Archaea</taxon>
        <taxon>Methanobacteriati</taxon>
        <taxon>Methanobacteriota</taxon>
        <taxon>Stenosarchaea group</taxon>
        <taxon>Halobacteria</taxon>
        <taxon>Halobacteriales</taxon>
        <taxon>Haloarculaceae</taxon>
        <taxon>Halorhabdus</taxon>
    </lineage>
</organism>
<dbReference type="GeneID" id="43870308"/>
<accession>F7PF85</accession>
<dbReference type="Proteomes" id="UP000015381">
    <property type="component" value="Chromosome I"/>
</dbReference>
<dbReference type="Proteomes" id="UP000003861">
    <property type="component" value="Unassembled WGS sequence"/>
</dbReference>
<dbReference type="KEGG" id="hti:HTIA_1841"/>
<reference evidence="2 3" key="2">
    <citation type="journal article" date="2013" name="PLoS ONE">
        <title>INDIGO - INtegrated Data Warehouse of MIcrobial GenOmes with Examples from the Red Sea Extremophiles.</title>
        <authorList>
            <person name="Alam I."/>
            <person name="Antunes A."/>
            <person name="Kamau A.A."/>
            <person name="Ba Alawi W."/>
            <person name="Kalkatawi M."/>
            <person name="Stingl U."/>
            <person name="Bajic V.B."/>
        </authorList>
    </citation>
    <scope>NUCLEOTIDE SEQUENCE [LARGE SCALE GENOMIC DNA]</scope>
    <source>
        <strain evidence="2 3">SARL4B</strain>
    </source>
</reference>
<dbReference type="eggNOG" id="arCOG08095">
    <property type="taxonomic scope" value="Archaea"/>
</dbReference>
<dbReference type="RefSeq" id="WP_008523642.1">
    <property type="nucleotide sequence ID" value="NC_021921.1"/>
</dbReference>
<dbReference type="EMBL" id="AFNT02000026">
    <property type="protein sequence ID" value="ERJ05715.1"/>
    <property type="molecule type" value="Genomic_DNA"/>
</dbReference>
<evidence type="ECO:0000313" key="2">
    <source>
        <dbReference type="EMBL" id="ERJ05715.1"/>
    </source>
</evidence>
<name>F7PF85_9EURY</name>
<reference evidence="1 4" key="3">
    <citation type="journal article" date="2014" name="Environ. Microbiol.">
        <title>Halorhabdus tiamatea: proteogenomics and glycosidase activity measurements identify the first cultivated euryarchaeon from a deep-sea anoxic brine lake as potential polysaccharide degrader.</title>
        <authorList>
            <person name="Werner J."/>
            <person name="Ferrer M."/>
            <person name="Michel G."/>
            <person name="Mann A.J."/>
            <person name="Huang S."/>
            <person name="Juarez S."/>
            <person name="Ciordia S."/>
            <person name="Albar J.P."/>
            <person name="Alcaide M."/>
            <person name="La Cono V."/>
            <person name="Yakimov M.M."/>
            <person name="Antunes A."/>
            <person name="Taborda M."/>
            <person name="Da Costa M.S."/>
            <person name="Amann R.I."/>
            <person name="Gloeckner F.O."/>
            <person name="Golyshina O.V."/>
            <person name="Golyshin P.N."/>
            <person name="Teeling H."/>
        </authorList>
    </citation>
    <scope>NUCLEOTIDE SEQUENCE [LARGE SCALE GENOMIC DNA]</scope>
    <source>
        <strain evidence="4">SARL4B</strain>
        <strain evidence="1">Type strain: SARL4B</strain>
    </source>
</reference>
<evidence type="ECO:0000313" key="4">
    <source>
        <dbReference type="Proteomes" id="UP000015381"/>
    </source>
</evidence>